<dbReference type="EMBL" id="JAVRHR010000001">
    <property type="protein sequence ID" value="MDT0606315.1"/>
    <property type="molecule type" value="Genomic_DNA"/>
</dbReference>
<dbReference type="RefSeq" id="WP_311349873.1">
    <property type="nucleotide sequence ID" value="NZ_JAVRHR010000001.1"/>
</dbReference>
<dbReference type="Proteomes" id="UP001255246">
    <property type="component" value="Unassembled WGS sequence"/>
</dbReference>
<evidence type="ECO:0000313" key="2">
    <source>
        <dbReference type="EMBL" id="MDT0606315.1"/>
    </source>
</evidence>
<comment type="caution">
    <text evidence="2">The sequence shown here is derived from an EMBL/GenBank/DDBJ whole genome shotgun (WGS) entry which is preliminary data.</text>
</comment>
<dbReference type="Pfam" id="PF18953">
    <property type="entry name" value="SAP_new25"/>
    <property type="match status" value="1"/>
</dbReference>
<reference evidence="2 3" key="1">
    <citation type="submission" date="2023-09" db="EMBL/GenBank/DDBJ databases">
        <authorList>
            <person name="Rey-Velasco X."/>
        </authorList>
    </citation>
    <scope>NUCLEOTIDE SEQUENCE [LARGE SCALE GENOMIC DNA]</scope>
    <source>
        <strain evidence="2 3">F388</strain>
    </source>
</reference>
<proteinExistence type="predicted"/>
<dbReference type="Pfam" id="PF20026">
    <property type="entry name" value="DUF6434"/>
    <property type="match status" value="1"/>
</dbReference>
<gene>
    <name evidence="2" type="ORF">RM706_04715</name>
</gene>
<accession>A0ABU3A8V7</accession>
<organism evidence="2 3">
    <name type="scientific">Croceitalea rosinachiae</name>
    <dbReference type="NCBI Taxonomy" id="3075596"/>
    <lineage>
        <taxon>Bacteria</taxon>
        <taxon>Pseudomonadati</taxon>
        <taxon>Bacteroidota</taxon>
        <taxon>Flavobacteriia</taxon>
        <taxon>Flavobacteriales</taxon>
        <taxon>Flavobacteriaceae</taxon>
        <taxon>Croceitalea</taxon>
    </lineage>
</organism>
<keyword evidence="3" id="KW-1185">Reference proteome</keyword>
<evidence type="ECO:0000313" key="3">
    <source>
        <dbReference type="Proteomes" id="UP001255246"/>
    </source>
</evidence>
<sequence>MSRPNFEEIKTGNEFNQWYWLKEEMVTICKCSGLPTNGRKFDLRDRIIYALDNDGKLKPEPKKQKTKSKFNWAKSELKLETKITDNVSFGPNFRRFMKSEIGSKFSCHSDFMNWVKTNEGKTLAEAAEKWFELEKRKEDPNFKRKIADNNMLAQYTRDFLTDNKNKTLTDAKKYWNLKKQLPTTNGFVKYESSDLELE</sequence>
<evidence type="ECO:0000259" key="1">
    <source>
        <dbReference type="Pfam" id="PF20026"/>
    </source>
</evidence>
<dbReference type="InterPro" id="IPR045492">
    <property type="entry name" value="DUF6434"/>
</dbReference>
<feature type="domain" description="DUF6434" evidence="1">
    <location>
        <begin position="70"/>
        <end position="131"/>
    </location>
</feature>
<protein>
    <submittedName>
        <fullName evidence="2">DUF6434 domain-containing protein</fullName>
    </submittedName>
</protein>
<name>A0ABU3A8V7_9FLAO</name>